<dbReference type="InterPro" id="IPR036291">
    <property type="entry name" value="NAD(P)-bd_dom_sf"/>
</dbReference>
<dbReference type="InterPro" id="IPR002347">
    <property type="entry name" value="SDR_fam"/>
</dbReference>
<dbReference type="OrthoDB" id="417891at2759"/>
<evidence type="ECO:0000256" key="2">
    <source>
        <dbReference type="ARBA" id="ARBA00022857"/>
    </source>
</evidence>
<dbReference type="Proteomes" id="UP000800092">
    <property type="component" value="Unassembled WGS sequence"/>
</dbReference>
<dbReference type="GO" id="GO:0006633">
    <property type="term" value="P:fatty acid biosynthetic process"/>
    <property type="evidence" value="ECO:0007669"/>
    <property type="project" value="TreeGrafter"/>
</dbReference>
<keyword evidence="4" id="KW-0684">Rhamnose metabolism</keyword>
<dbReference type="EMBL" id="ML991775">
    <property type="protein sequence ID" value="KAF2238518.1"/>
    <property type="molecule type" value="Genomic_DNA"/>
</dbReference>
<gene>
    <name evidence="5" type="ORF">EV356DRAFT_424397</name>
</gene>
<dbReference type="GO" id="GO:0016616">
    <property type="term" value="F:oxidoreductase activity, acting on the CH-OH group of donors, NAD or NADP as acceptor"/>
    <property type="evidence" value="ECO:0007669"/>
    <property type="project" value="TreeGrafter"/>
</dbReference>
<feature type="non-terminal residue" evidence="5">
    <location>
        <position position="257"/>
    </location>
</feature>
<dbReference type="PRINTS" id="PR00081">
    <property type="entry name" value="GDHRDH"/>
</dbReference>
<name>A0A6A6HL43_VIRVR</name>
<proteinExistence type="inferred from homology"/>
<feature type="non-terminal residue" evidence="5">
    <location>
        <position position="1"/>
    </location>
</feature>
<dbReference type="Gene3D" id="3.40.50.720">
    <property type="entry name" value="NAD(P)-binding Rossmann-like Domain"/>
    <property type="match status" value="1"/>
</dbReference>
<evidence type="ECO:0000256" key="1">
    <source>
        <dbReference type="ARBA" id="ARBA00006484"/>
    </source>
</evidence>
<evidence type="ECO:0000313" key="5">
    <source>
        <dbReference type="EMBL" id="KAF2238518.1"/>
    </source>
</evidence>
<protein>
    <submittedName>
        <fullName evidence="5">NAD(P)-binding protein</fullName>
    </submittedName>
</protein>
<evidence type="ECO:0000256" key="4">
    <source>
        <dbReference type="ARBA" id="ARBA00023308"/>
    </source>
</evidence>
<dbReference type="PANTHER" id="PTHR42760">
    <property type="entry name" value="SHORT-CHAIN DEHYDROGENASES/REDUCTASES FAMILY MEMBER"/>
    <property type="match status" value="1"/>
</dbReference>
<dbReference type="CDD" id="cd05233">
    <property type="entry name" value="SDR_c"/>
    <property type="match status" value="1"/>
</dbReference>
<dbReference type="Pfam" id="PF13561">
    <property type="entry name" value="adh_short_C2"/>
    <property type="match status" value="1"/>
</dbReference>
<dbReference type="SUPFAM" id="SSF51735">
    <property type="entry name" value="NAD(P)-binding Rossmann-fold domains"/>
    <property type="match status" value="1"/>
</dbReference>
<dbReference type="GO" id="GO:0048038">
    <property type="term" value="F:quinone binding"/>
    <property type="evidence" value="ECO:0007669"/>
    <property type="project" value="TreeGrafter"/>
</dbReference>
<keyword evidence="6" id="KW-1185">Reference proteome</keyword>
<evidence type="ECO:0000256" key="3">
    <source>
        <dbReference type="ARBA" id="ARBA00023002"/>
    </source>
</evidence>
<keyword evidence="2" id="KW-0521">NADP</keyword>
<dbReference type="FunFam" id="3.40.50.720:FF:000417">
    <property type="entry name" value="Glucose 1-dehydrogenase, putative"/>
    <property type="match status" value="1"/>
</dbReference>
<keyword evidence="3" id="KW-0560">Oxidoreductase</keyword>
<dbReference type="PRINTS" id="PR00080">
    <property type="entry name" value="SDRFAMILY"/>
</dbReference>
<accession>A0A6A6HL43</accession>
<dbReference type="AlphaFoldDB" id="A0A6A6HL43"/>
<organism evidence="5 6">
    <name type="scientific">Viridothelium virens</name>
    <name type="common">Speckled blister lichen</name>
    <name type="synonym">Trypethelium virens</name>
    <dbReference type="NCBI Taxonomy" id="1048519"/>
    <lineage>
        <taxon>Eukaryota</taxon>
        <taxon>Fungi</taxon>
        <taxon>Dikarya</taxon>
        <taxon>Ascomycota</taxon>
        <taxon>Pezizomycotina</taxon>
        <taxon>Dothideomycetes</taxon>
        <taxon>Dothideomycetes incertae sedis</taxon>
        <taxon>Trypetheliales</taxon>
        <taxon>Trypetheliaceae</taxon>
        <taxon>Viridothelium</taxon>
    </lineage>
</organism>
<dbReference type="GO" id="GO:0019301">
    <property type="term" value="P:rhamnose catabolic process"/>
    <property type="evidence" value="ECO:0007669"/>
    <property type="project" value="UniProtKB-ARBA"/>
</dbReference>
<sequence>SLLVGKAAAITGGVIGIGRAIALDFLRHGASVTVNFMDDELSRQHFKSLQREASSIQGSRLHELVGDIKQRETGLEIVEASISQFGGLDVFVANAGVSQFRDFLTLDKSTLESHIQTNVQGTFWTTQAAANQMIRQGHGGSIIGISSISAHLGGAQQVHYTPTKAAVLSMMQSSACALGKYGIRCNALLPGTTRTQLAAEDLADEDKLKYLEKRMPMGRVANPEDIAGPAVFLASDLSKYVSGAEIRVDGGLSISLQ</sequence>
<reference evidence="5" key="1">
    <citation type="journal article" date="2020" name="Stud. Mycol.">
        <title>101 Dothideomycetes genomes: a test case for predicting lifestyles and emergence of pathogens.</title>
        <authorList>
            <person name="Haridas S."/>
            <person name="Albert R."/>
            <person name="Binder M."/>
            <person name="Bloem J."/>
            <person name="Labutti K."/>
            <person name="Salamov A."/>
            <person name="Andreopoulos B."/>
            <person name="Baker S."/>
            <person name="Barry K."/>
            <person name="Bills G."/>
            <person name="Bluhm B."/>
            <person name="Cannon C."/>
            <person name="Castanera R."/>
            <person name="Culley D."/>
            <person name="Daum C."/>
            <person name="Ezra D."/>
            <person name="Gonzalez J."/>
            <person name="Henrissat B."/>
            <person name="Kuo A."/>
            <person name="Liang C."/>
            <person name="Lipzen A."/>
            <person name="Lutzoni F."/>
            <person name="Magnuson J."/>
            <person name="Mondo S."/>
            <person name="Nolan M."/>
            <person name="Ohm R."/>
            <person name="Pangilinan J."/>
            <person name="Park H.-J."/>
            <person name="Ramirez L."/>
            <person name="Alfaro M."/>
            <person name="Sun H."/>
            <person name="Tritt A."/>
            <person name="Yoshinaga Y."/>
            <person name="Zwiers L.-H."/>
            <person name="Turgeon B."/>
            <person name="Goodwin S."/>
            <person name="Spatafora J."/>
            <person name="Crous P."/>
            <person name="Grigoriev I."/>
        </authorList>
    </citation>
    <scope>NUCLEOTIDE SEQUENCE</scope>
    <source>
        <strain evidence="5">Tuck. ex Michener</strain>
    </source>
</reference>
<evidence type="ECO:0000313" key="6">
    <source>
        <dbReference type="Proteomes" id="UP000800092"/>
    </source>
</evidence>
<comment type="similarity">
    <text evidence="1">Belongs to the short-chain dehydrogenases/reductases (SDR) family.</text>
</comment>
<dbReference type="PANTHER" id="PTHR42760:SF83">
    <property type="entry name" value="(3R)-3-HYDROXYACYL-COA DEHYDROGENASE"/>
    <property type="match status" value="1"/>
</dbReference>